<keyword evidence="2" id="KW-1185">Reference proteome</keyword>
<dbReference type="AlphaFoldDB" id="A0A4C2AB98"/>
<organism evidence="1 2">
    <name type="scientific">Eumeta variegata</name>
    <name type="common">Bagworm moth</name>
    <name type="synonym">Eumeta japonica</name>
    <dbReference type="NCBI Taxonomy" id="151549"/>
    <lineage>
        <taxon>Eukaryota</taxon>
        <taxon>Metazoa</taxon>
        <taxon>Ecdysozoa</taxon>
        <taxon>Arthropoda</taxon>
        <taxon>Hexapoda</taxon>
        <taxon>Insecta</taxon>
        <taxon>Pterygota</taxon>
        <taxon>Neoptera</taxon>
        <taxon>Endopterygota</taxon>
        <taxon>Lepidoptera</taxon>
        <taxon>Glossata</taxon>
        <taxon>Ditrysia</taxon>
        <taxon>Tineoidea</taxon>
        <taxon>Psychidae</taxon>
        <taxon>Oiketicinae</taxon>
        <taxon>Eumeta</taxon>
    </lineage>
</organism>
<evidence type="ECO:0000313" key="1">
    <source>
        <dbReference type="EMBL" id="GBP97370.1"/>
    </source>
</evidence>
<gene>
    <name evidence="1" type="ORF">EVAR_63355_1</name>
</gene>
<evidence type="ECO:0000313" key="2">
    <source>
        <dbReference type="Proteomes" id="UP000299102"/>
    </source>
</evidence>
<dbReference type="EMBL" id="BGZK01002921">
    <property type="protein sequence ID" value="GBP97370.1"/>
    <property type="molecule type" value="Genomic_DNA"/>
</dbReference>
<protein>
    <submittedName>
        <fullName evidence="1">Uncharacterized protein</fullName>
    </submittedName>
</protein>
<accession>A0A4C2AB98</accession>
<sequence>MRAHRNRFDSLKQTDTHAHCPHTASKHRRVYISESGLKRGSSGDLRSILALQKSQFPKSGRRAIAGLAICAFARFYMDHKQLPPRAPRVPPRPGGWRYLRIEIKCQFIHKRPF</sequence>
<comment type="caution">
    <text evidence="1">The sequence shown here is derived from an EMBL/GenBank/DDBJ whole genome shotgun (WGS) entry which is preliminary data.</text>
</comment>
<reference evidence="1 2" key="1">
    <citation type="journal article" date="2019" name="Commun. Biol.">
        <title>The bagworm genome reveals a unique fibroin gene that provides high tensile strength.</title>
        <authorList>
            <person name="Kono N."/>
            <person name="Nakamura H."/>
            <person name="Ohtoshi R."/>
            <person name="Tomita M."/>
            <person name="Numata K."/>
            <person name="Arakawa K."/>
        </authorList>
    </citation>
    <scope>NUCLEOTIDE SEQUENCE [LARGE SCALE GENOMIC DNA]</scope>
</reference>
<dbReference type="Proteomes" id="UP000299102">
    <property type="component" value="Unassembled WGS sequence"/>
</dbReference>
<name>A0A4C2AB98_EUMVA</name>
<proteinExistence type="predicted"/>